<keyword evidence="3" id="KW-0862">Zinc</keyword>
<dbReference type="Proteomes" id="UP001158576">
    <property type="component" value="Chromosome XSR"/>
</dbReference>
<dbReference type="InterPro" id="IPR001841">
    <property type="entry name" value="Znf_RING"/>
</dbReference>
<dbReference type="InterPro" id="IPR013083">
    <property type="entry name" value="Znf_RING/FYVE/PHD"/>
</dbReference>
<dbReference type="PROSITE" id="PS50089">
    <property type="entry name" value="ZF_RING_2"/>
    <property type="match status" value="1"/>
</dbReference>
<dbReference type="Gene3D" id="3.30.40.10">
    <property type="entry name" value="Zinc/RING finger domain, C3HC4 (zinc finger)"/>
    <property type="match status" value="1"/>
</dbReference>
<dbReference type="EMBL" id="OU015569">
    <property type="protein sequence ID" value="CAG5099526.1"/>
    <property type="molecule type" value="Genomic_DNA"/>
</dbReference>
<keyword evidence="2 4" id="KW-0863">Zinc-finger</keyword>
<evidence type="ECO:0000256" key="5">
    <source>
        <dbReference type="SAM" id="Coils"/>
    </source>
</evidence>
<evidence type="ECO:0000256" key="3">
    <source>
        <dbReference type="ARBA" id="ARBA00022833"/>
    </source>
</evidence>
<feature type="domain" description="RING-type" evidence="7">
    <location>
        <begin position="815"/>
        <end position="860"/>
    </location>
</feature>
<protein>
    <submittedName>
        <fullName evidence="8">Oidioi.mRNA.OKI2018_I69.XSR.g16566.t1.cds</fullName>
    </submittedName>
</protein>
<dbReference type="Pfam" id="PF13639">
    <property type="entry name" value="zf-RING_2"/>
    <property type="match status" value="1"/>
</dbReference>
<keyword evidence="5" id="KW-0175">Coiled coil</keyword>
<dbReference type="SMART" id="SM00184">
    <property type="entry name" value="RING"/>
    <property type="match status" value="1"/>
</dbReference>
<dbReference type="SUPFAM" id="SSF57850">
    <property type="entry name" value="RING/U-box"/>
    <property type="match status" value="1"/>
</dbReference>
<dbReference type="PROSITE" id="PS00518">
    <property type="entry name" value="ZF_RING_1"/>
    <property type="match status" value="1"/>
</dbReference>
<evidence type="ECO:0000313" key="9">
    <source>
        <dbReference type="Proteomes" id="UP001158576"/>
    </source>
</evidence>
<gene>
    <name evidence="8" type="ORF">OKIOD_LOCUS8124</name>
</gene>
<evidence type="ECO:0000256" key="2">
    <source>
        <dbReference type="ARBA" id="ARBA00022771"/>
    </source>
</evidence>
<evidence type="ECO:0000256" key="4">
    <source>
        <dbReference type="PROSITE-ProRule" id="PRU00175"/>
    </source>
</evidence>
<feature type="compositionally biased region" description="Basic and acidic residues" evidence="6">
    <location>
        <begin position="773"/>
        <end position="783"/>
    </location>
</feature>
<organism evidence="8 9">
    <name type="scientific">Oikopleura dioica</name>
    <name type="common">Tunicate</name>
    <dbReference type="NCBI Taxonomy" id="34765"/>
    <lineage>
        <taxon>Eukaryota</taxon>
        <taxon>Metazoa</taxon>
        <taxon>Chordata</taxon>
        <taxon>Tunicata</taxon>
        <taxon>Appendicularia</taxon>
        <taxon>Copelata</taxon>
        <taxon>Oikopleuridae</taxon>
        <taxon>Oikopleura</taxon>
    </lineage>
</organism>
<evidence type="ECO:0000259" key="7">
    <source>
        <dbReference type="PROSITE" id="PS50089"/>
    </source>
</evidence>
<proteinExistence type="predicted"/>
<evidence type="ECO:0000256" key="6">
    <source>
        <dbReference type="SAM" id="MobiDB-lite"/>
    </source>
</evidence>
<keyword evidence="9" id="KW-1185">Reference proteome</keyword>
<evidence type="ECO:0000256" key="1">
    <source>
        <dbReference type="ARBA" id="ARBA00022723"/>
    </source>
</evidence>
<feature type="coiled-coil region" evidence="5">
    <location>
        <begin position="558"/>
        <end position="729"/>
    </location>
</feature>
<dbReference type="PANTHER" id="PTHR23159:SF31">
    <property type="entry name" value="CENTROSOME-ASSOCIATED PROTEIN CEP250 ISOFORM X1"/>
    <property type="match status" value="1"/>
</dbReference>
<keyword evidence="1" id="KW-0479">Metal-binding</keyword>
<feature type="region of interest" description="Disordered" evidence="6">
    <location>
        <begin position="769"/>
        <end position="790"/>
    </location>
</feature>
<evidence type="ECO:0000313" key="8">
    <source>
        <dbReference type="EMBL" id="CAG5099526.1"/>
    </source>
</evidence>
<sequence>MIFNWDLVIFSNDRDSLQIEHRKTTADVEALFDSFSGGLAPSRLLPGGQLFAAEEELVDVILKSSACDRDLLWCQIQSHRSNDLDARFIQLVLLAMNDDNFIDGVKGFWCKSGEDDFDSLAILVQKASQENQIERIQRIYNSLELSDNERIFFRTNRNFIEAHNWDQFRKPEEELPQFFVPPDNISDHLSDDDPFIRESESTKFRYLRAAFDDSSLNPGEVPELVAEANCCYDSKDFKRFQDELKFSCCFHEAGFIIKEVGDDGIMVDGSIIPPLVYSNYFQKMQACKVQKSETMLIDKSISTLWVRLVQEFTEEDKFPECSGIGFMRNSSSFAFVFCFKDEYSTGNHRRDQFDFQYFGKYLLEHELMRFKPIRRLNGDYEKIMRYMNFQDSTAGVLYEVKDPEIIAYEKENQGLKVALREANESVQERQISELFATRQDEHENKNTFLMTMLQKQEDDLKKQDDTMAEILNNLAEKESVINELESKIRNLENLTPKSMPDVELSPRPPVPPKRSRSVCSNISSGRTVVTKSLPATPEPALVTSPHFPGKVAPPEINFEEVQDLINTLESKNDKYLDDNRLLTKNIITKSSIISKLEEQVELMKLQNRTLVEKNVELARLQKLEEQKKQRPDQKMAQKVKTLEEELESERATLEAIKEKSEKSRNEIIQLNKGISRKIEQVRKLSSEVTQLKNERETFDEKQRKLHVKIDELEREKLELQEQNKKLVSSQSILLELGKINEEQNELNARRRSLWSDFCEASGKEVPLPAVTERVQKPAERANQEDSSLEDPNEALTIELQALRERLKALEEANSCPICQEQFDSEEARRCGISLCGHQFCVKCLLDLLKDSKKSHCPSCRVSFHSNNIIYLF</sequence>
<name>A0ABN7SKF4_OIKDI</name>
<accession>A0ABN7SKF4</accession>
<feature type="coiled-coil region" evidence="5">
    <location>
        <begin position="453"/>
        <end position="494"/>
    </location>
</feature>
<feature type="region of interest" description="Disordered" evidence="6">
    <location>
        <begin position="496"/>
        <end position="519"/>
    </location>
</feature>
<dbReference type="InterPro" id="IPR017907">
    <property type="entry name" value="Znf_RING_CS"/>
</dbReference>
<reference evidence="8 9" key="1">
    <citation type="submission" date="2021-04" db="EMBL/GenBank/DDBJ databases">
        <authorList>
            <person name="Bliznina A."/>
        </authorList>
    </citation>
    <scope>NUCLEOTIDE SEQUENCE [LARGE SCALE GENOMIC DNA]</scope>
</reference>
<dbReference type="PANTHER" id="PTHR23159">
    <property type="entry name" value="CENTROSOMAL PROTEIN 2"/>
    <property type="match status" value="1"/>
</dbReference>